<dbReference type="Proteomes" id="UP000290287">
    <property type="component" value="Unassembled WGS sequence"/>
</dbReference>
<dbReference type="AlphaFoldDB" id="A0A4Q0YPQ3"/>
<dbReference type="InterPro" id="IPR036814">
    <property type="entry name" value="YqcC-like_sf"/>
</dbReference>
<dbReference type="Gene3D" id="1.20.1440.40">
    <property type="entry name" value="YqcC-like"/>
    <property type="match status" value="1"/>
</dbReference>
<accession>A0A4Q0YPQ3</accession>
<dbReference type="OrthoDB" id="8794567at2"/>
<protein>
    <submittedName>
        <fullName evidence="2">Pseudouridine synthase</fullName>
    </submittedName>
</protein>
<feature type="domain" description="YqcC-like" evidence="1">
    <location>
        <begin position="35"/>
        <end position="129"/>
    </location>
</feature>
<gene>
    <name evidence="2" type="ORF">CS022_15110</name>
</gene>
<organism evidence="2 3">
    <name type="scientific">Veronia nyctiphanis</name>
    <dbReference type="NCBI Taxonomy" id="1278244"/>
    <lineage>
        <taxon>Bacteria</taxon>
        <taxon>Pseudomonadati</taxon>
        <taxon>Pseudomonadota</taxon>
        <taxon>Gammaproteobacteria</taxon>
        <taxon>Vibrionales</taxon>
        <taxon>Vibrionaceae</taxon>
        <taxon>Veronia</taxon>
    </lineage>
</organism>
<dbReference type="InterPro" id="IPR007384">
    <property type="entry name" value="UCP006257"/>
</dbReference>
<dbReference type="PANTHER" id="PTHR39586">
    <property type="entry name" value="CYTOPLASMIC PROTEIN-RELATED"/>
    <property type="match status" value="1"/>
</dbReference>
<dbReference type="Pfam" id="PF04287">
    <property type="entry name" value="DUF446"/>
    <property type="match status" value="1"/>
</dbReference>
<dbReference type="SUPFAM" id="SSF158452">
    <property type="entry name" value="YqcC-like"/>
    <property type="match status" value="1"/>
</dbReference>
<dbReference type="InterPro" id="IPR023376">
    <property type="entry name" value="YqcC-like_dom"/>
</dbReference>
<dbReference type="EMBL" id="PEIB01000019">
    <property type="protein sequence ID" value="RXJ72515.1"/>
    <property type="molecule type" value="Genomic_DNA"/>
</dbReference>
<reference evidence="2 3" key="1">
    <citation type="submission" date="2017-10" db="EMBL/GenBank/DDBJ databases">
        <title>Nyctiphanis sp. nov., isolated from the stomach of the euphausiid Nyctiphanes simplex (Hansen, 1911) in the Gulf of California.</title>
        <authorList>
            <person name="Gomez-Gil B."/>
            <person name="Aguilar-Mendez M."/>
            <person name="Lopez-Cortes A."/>
            <person name="Gomez-Gutierrez J."/>
            <person name="Roque A."/>
            <person name="Lang E."/>
            <person name="Gonzalez-Castillo A."/>
        </authorList>
    </citation>
    <scope>NUCLEOTIDE SEQUENCE [LARGE SCALE GENOMIC DNA]</scope>
    <source>
        <strain evidence="2 3">CAIM 600</strain>
    </source>
</reference>
<evidence type="ECO:0000313" key="2">
    <source>
        <dbReference type="EMBL" id="RXJ72515.1"/>
    </source>
</evidence>
<dbReference type="GO" id="GO:0044010">
    <property type="term" value="P:single-species biofilm formation"/>
    <property type="evidence" value="ECO:0007669"/>
    <property type="project" value="TreeGrafter"/>
</dbReference>
<name>A0A4Q0YPQ3_9GAMM</name>
<evidence type="ECO:0000259" key="1">
    <source>
        <dbReference type="Pfam" id="PF04287"/>
    </source>
</evidence>
<comment type="caution">
    <text evidence="2">The sequence shown here is derived from an EMBL/GenBank/DDBJ whole genome shotgun (WGS) entry which is preliminary data.</text>
</comment>
<sequence length="134" mass="15365">MLPCYSCSLYSFALKVNTDFQLNLEFALNTHQHALQLLDDLEVALKQHQHWQEVPPSDEALASTEPFAVDTLTCGEWLQWIFLPKMRFMLEQEAQIPSNFSISPYVEEAMKHSMGRDDIAAILLKFDKLFQAGS</sequence>
<proteinExistence type="predicted"/>
<dbReference type="PANTHER" id="PTHR39586:SF1">
    <property type="entry name" value="CYTOPLASMIC PROTEIN"/>
    <property type="match status" value="1"/>
</dbReference>
<keyword evidence="3" id="KW-1185">Reference proteome</keyword>
<evidence type="ECO:0000313" key="3">
    <source>
        <dbReference type="Proteomes" id="UP000290287"/>
    </source>
</evidence>